<evidence type="ECO:0000256" key="2">
    <source>
        <dbReference type="ARBA" id="ARBA00022475"/>
    </source>
</evidence>
<dbReference type="PANTHER" id="PTHR42798">
    <property type="entry name" value="LIPOPROTEIN-RELEASING SYSTEM ATP-BINDING PROTEIN LOLD"/>
    <property type="match status" value="1"/>
</dbReference>
<dbReference type="KEGG" id="bhb:M9394_00305"/>
<evidence type="ECO:0000256" key="5">
    <source>
        <dbReference type="ARBA" id="ARBA00022967"/>
    </source>
</evidence>
<dbReference type="SUPFAM" id="SSF52540">
    <property type="entry name" value="P-loop containing nucleoside triphosphate hydrolases"/>
    <property type="match status" value="1"/>
</dbReference>
<dbReference type="InterPro" id="IPR003593">
    <property type="entry name" value="AAA+_ATPase"/>
</dbReference>
<reference evidence="10" key="1">
    <citation type="submission" date="2022-05" db="EMBL/GenBank/DDBJ databases">
        <title>Impact of host demography and evolutionary history on endosymbiont molecular evolution: a test in carpenter ants (Genus Camponotus) and their Blochmannia endosymbionts.</title>
        <authorList>
            <person name="Manthey J.D."/>
            <person name="Giron J.C."/>
            <person name="Hruska J.P."/>
        </authorList>
    </citation>
    <scope>NUCLEOTIDE SEQUENCE</scope>
    <source>
        <strain evidence="10">C-049</strain>
        <strain evidence="9">C-050</strain>
    </source>
</reference>
<protein>
    <recommendedName>
        <fullName evidence="7">Lipoprotein-releasing system ATP-binding protein LolD</fullName>
        <ecNumber evidence="7">7.6.2.-</ecNumber>
    </recommendedName>
</protein>
<comment type="subcellular location">
    <subcellularLocation>
        <location evidence="7">Cell inner membrane</location>
        <topology evidence="7">Peripheral membrane protein</topology>
    </subcellularLocation>
</comment>
<dbReference type="GO" id="GO:0005524">
    <property type="term" value="F:ATP binding"/>
    <property type="evidence" value="ECO:0007669"/>
    <property type="project" value="UniProtKB-UniRule"/>
</dbReference>
<evidence type="ECO:0000313" key="12">
    <source>
        <dbReference type="Proteomes" id="UP001056483"/>
    </source>
</evidence>
<dbReference type="FunFam" id="3.40.50.300:FF:000230">
    <property type="entry name" value="Lipoprotein-releasing system ATP-binding protein LolD"/>
    <property type="match status" value="1"/>
</dbReference>
<gene>
    <name evidence="7 10" type="primary">lolD</name>
    <name evidence="10" type="ORF">M9394_00305</name>
    <name evidence="9" type="ORF">M9404_01665</name>
</gene>
<accession>A0AAE9I6E0</accession>
<comment type="subunit">
    <text evidence="7">The complex is composed of two ATP-binding proteins (LolD) and two transmembrane proteins (LolC and LolE).</text>
</comment>
<dbReference type="EMBL" id="CP097751">
    <property type="protein sequence ID" value="URJ27600.1"/>
    <property type="molecule type" value="Genomic_DNA"/>
</dbReference>
<comment type="similarity">
    <text evidence="7">Belongs to the ABC transporter superfamily. Lipoprotein translocase (TC 3.A.1.125) family.</text>
</comment>
<evidence type="ECO:0000313" key="9">
    <source>
        <dbReference type="EMBL" id="URJ24797.1"/>
    </source>
</evidence>
<dbReference type="PROSITE" id="PS00211">
    <property type="entry name" value="ABC_TRANSPORTER_1"/>
    <property type="match status" value="1"/>
</dbReference>
<evidence type="ECO:0000256" key="6">
    <source>
        <dbReference type="ARBA" id="ARBA00023136"/>
    </source>
</evidence>
<dbReference type="PANTHER" id="PTHR42798:SF2">
    <property type="entry name" value="ABC TRANSPORTER ATP-BINDING PROTEIN MG467-RELATED"/>
    <property type="match status" value="1"/>
</dbReference>
<keyword evidence="5 7" id="KW-1278">Translocase</keyword>
<dbReference type="InterPro" id="IPR003439">
    <property type="entry name" value="ABC_transporter-like_ATP-bd"/>
</dbReference>
<evidence type="ECO:0000313" key="11">
    <source>
        <dbReference type="Proteomes" id="UP001056323"/>
    </source>
</evidence>
<dbReference type="NCBIfam" id="TIGR02211">
    <property type="entry name" value="LolD_lipo_ex"/>
    <property type="match status" value="1"/>
</dbReference>
<dbReference type="PROSITE" id="PS50893">
    <property type="entry name" value="ABC_TRANSPORTER_2"/>
    <property type="match status" value="1"/>
</dbReference>
<evidence type="ECO:0000256" key="3">
    <source>
        <dbReference type="ARBA" id="ARBA00022741"/>
    </source>
</evidence>
<evidence type="ECO:0000313" key="10">
    <source>
        <dbReference type="EMBL" id="URJ27600.1"/>
    </source>
</evidence>
<dbReference type="EC" id="7.6.2.-" evidence="7"/>
<dbReference type="InterPro" id="IPR011924">
    <property type="entry name" value="LolD_lipo_ATP-bd"/>
</dbReference>
<dbReference type="Gene3D" id="3.40.50.300">
    <property type="entry name" value="P-loop containing nucleotide triphosphate hydrolases"/>
    <property type="match status" value="1"/>
</dbReference>
<keyword evidence="4 7" id="KW-0067">ATP-binding</keyword>
<dbReference type="GO" id="GO:0044874">
    <property type="term" value="P:lipoprotein localization to outer membrane"/>
    <property type="evidence" value="ECO:0007669"/>
    <property type="project" value="UniProtKB-ARBA"/>
</dbReference>
<dbReference type="SMART" id="SM00382">
    <property type="entry name" value="AAA"/>
    <property type="match status" value="1"/>
</dbReference>
<keyword evidence="7" id="KW-0997">Cell inner membrane</keyword>
<dbReference type="InterPro" id="IPR017911">
    <property type="entry name" value="MacB-like_ATP-bd"/>
</dbReference>
<evidence type="ECO:0000256" key="1">
    <source>
        <dbReference type="ARBA" id="ARBA00022448"/>
    </source>
</evidence>
<evidence type="ECO:0000256" key="7">
    <source>
        <dbReference type="RuleBase" id="RU367068"/>
    </source>
</evidence>
<keyword evidence="2 7" id="KW-1003">Cell membrane</keyword>
<dbReference type="Proteomes" id="UP001056483">
    <property type="component" value="Chromosome"/>
</dbReference>
<sequence length="233" mass="26123">MADIPLLNCIQLTKYYQRADFLIRVLNCITLSIQPNEMIAVVGASGSGKSTLLHLLGGLDKPTEGEIFFEGHALHKLTDNERSVIRNKRLGFVYQFHHLLLDFDVLENVAMPLLIGGIEFNQAKSRAQCVLESVGLKNHIHSFPHELSGGESQRVTIARAIVNNPSLILADEPTGNLDQKNSDSIFQLLKKLNTYYGTTFLIATHDLDFAKQCHKILMISNGKIKLRQNDLFR</sequence>
<organism evidence="10 11">
    <name type="scientific">Candidatus Blochmanniella camponoti</name>
    <dbReference type="NCBI Taxonomy" id="108080"/>
    <lineage>
        <taxon>Bacteria</taxon>
        <taxon>Pseudomonadati</taxon>
        <taxon>Pseudomonadota</taxon>
        <taxon>Gammaproteobacteria</taxon>
        <taxon>Enterobacterales</taxon>
        <taxon>Enterobacteriaceae</taxon>
        <taxon>ant endosymbionts</taxon>
        <taxon>Candidatus Blochmanniella</taxon>
    </lineage>
</organism>
<keyword evidence="1 7" id="KW-0813">Transport</keyword>
<keyword evidence="10" id="KW-0449">Lipoprotein</keyword>
<evidence type="ECO:0000259" key="8">
    <source>
        <dbReference type="PROSITE" id="PS50893"/>
    </source>
</evidence>
<name>A0AAE9I6E0_9ENTR</name>
<dbReference type="GO" id="GO:0089705">
    <property type="term" value="P:protein localization to outer membrane"/>
    <property type="evidence" value="ECO:0007669"/>
    <property type="project" value="UniProtKB-ARBA"/>
</dbReference>
<feature type="domain" description="ABC transporter" evidence="8">
    <location>
        <begin position="10"/>
        <end position="233"/>
    </location>
</feature>
<dbReference type="CDD" id="cd03255">
    <property type="entry name" value="ABC_MJ0796_LolCDE_FtsE"/>
    <property type="match status" value="1"/>
</dbReference>
<evidence type="ECO:0000256" key="4">
    <source>
        <dbReference type="ARBA" id="ARBA00022840"/>
    </source>
</evidence>
<dbReference type="Pfam" id="PF00005">
    <property type="entry name" value="ABC_tran"/>
    <property type="match status" value="1"/>
</dbReference>
<dbReference type="InterPro" id="IPR017871">
    <property type="entry name" value="ABC_transporter-like_CS"/>
</dbReference>
<keyword evidence="6 7" id="KW-0472">Membrane</keyword>
<comment type="function">
    <text evidence="7">Part of the ABC transporter complex LolCDE involved in the translocation of mature outer membrane-directed lipoproteins, from the inner membrane to the periplasmic chaperone, LolA. Responsible for the formation of the LolA-lipoprotein complex in an ATP-dependent manner.</text>
</comment>
<dbReference type="GO" id="GO:0016887">
    <property type="term" value="F:ATP hydrolysis activity"/>
    <property type="evidence" value="ECO:0007669"/>
    <property type="project" value="InterPro"/>
</dbReference>
<keyword evidence="3 7" id="KW-0547">Nucleotide-binding</keyword>
<dbReference type="Proteomes" id="UP001056323">
    <property type="component" value="Chromosome"/>
</dbReference>
<dbReference type="AlphaFoldDB" id="A0AAE9I6E0"/>
<dbReference type="RefSeq" id="WP_250247410.1">
    <property type="nucleotide sequence ID" value="NZ_CP097749.1"/>
</dbReference>
<dbReference type="GO" id="GO:0005886">
    <property type="term" value="C:plasma membrane"/>
    <property type="evidence" value="ECO:0007669"/>
    <property type="project" value="UniProtKB-SubCell"/>
</dbReference>
<keyword evidence="12" id="KW-1185">Reference proteome</keyword>
<dbReference type="InterPro" id="IPR027417">
    <property type="entry name" value="P-loop_NTPase"/>
</dbReference>
<proteinExistence type="inferred from homology"/>
<dbReference type="EMBL" id="CP097750">
    <property type="protein sequence ID" value="URJ24797.1"/>
    <property type="molecule type" value="Genomic_DNA"/>
</dbReference>